<dbReference type="AlphaFoldDB" id="A0AA96JED0"/>
<keyword evidence="4" id="KW-0235">DNA replication</keyword>
<name>A0AA96JED0_9MICO</name>
<dbReference type="EC" id="2.7.7.7" evidence="1"/>
<keyword evidence="3 9" id="KW-0548">Nucleotidyltransferase</keyword>
<organism evidence="9 11">
    <name type="scientific">Demequina capsici</name>
    <dbReference type="NCBI Taxonomy" id="3075620"/>
    <lineage>
        <taxon>Bacteria</taxon>
        <taxon>Bacillati</taxon>
        <taxon>Actinomycetota</taxon>
        <taxon>Actinomycetes</taxon>
        <taxon>Micrococcales</taxon>
        <taxon>Demequinaceae</taxon>
        <taxon>Demequina</taxon>
    </lineage>
</organism>
<evidence type="ECO:0000256" key="7">
    <source>
        <dbReference type="ARBA" id="ARBA00049244"/>
    </source>
</evidence>
<dbReference type="GO" id="GO:0003887">
    <property type="term" value="F:DNA-directed DNA polymerase activity"/>
    <property type="evidence" value="ECO:0007669"/>
    <property type="project" value="UniProtKB-KW"/>
</dbReference>
<evidence type="ECO:0000313" key="11">
    <source>
        <dbReference type="Proteomes" id="UP001304125"/>
    </source>
</evidence>
<sequence length="330" mass="34549">MAPARPSQDRPWHAAAPAPLVLISGPEQLLASRSVERIAQALRRGGATVATTTLDAGTYTRGALVAAASPSLFDDPGLVIVEGAERMNDEFLADGLAYAQAPDPAVTVVIRHGGGVRGKKLLDTLKKADVPVYACPAIKKDSEVVEFAMGEFARASRPIAARAVRALVDAVGSDVAEVAAACRQLMDDVDGSLTEEHVSRYYGTRVNATGFAVADAAIAGRTGEALALVRHAVATGTDPVPLVAALASKLRTLAKVGAARGRRLDPVKDLGMAPWQVDRAKKDLRMWDADRLASAIEAVATADAEIKGASRSPHFALERAVRIVADLARA</sequence>
<dbReference type="GO" id="GO:0006261">
    <property type="term" value="P:DNA-templated DNA replication"/>
    <property type="evidence" value="ECO:0007669"/>
    <property type="project" value="TreeGrafter"/>
</dbReference>
<dbReference type="KEGG" id="dcp:RN607_04935"/>
<keyword evidence="5" id="KW-0239">DNA-directed DNA polymerase</keyword>
<evidence type="ECO:0000256" key="2">
    <source>
        <dbReference type="ARBA" id="ARBA00022679"/>
    </source>
</evidence>
<dbReference type="Proteomes" id="UP001303408">
    <property type="component" value="Chromosome"/>
</dbReference>
<dbReference type="EMBL" id="CP134879">
    <property type="protein sequence ID" value="WNM25469.1"/>
    <property type="molecule type" value="Genomic_DNA"/>
</dbReference>
<evidence type="ECO:0000313" key="9">
    <source>
        <dbReference type="EMBL" id="WNM25469.1"/>
    </source>
</evidence>
<evidence type="ECO:0000256" key="6">
    <source>
        <dbReference type="ARBA" id="ARBA00034754"/>
    </source>
</evidence>
<dbReference type="Proteomes" id="UP001304125">
    <property type="component" value="Chromosome"/>
</dbReference>
<dbReference type="InterPro" id="IPR027417">
    <property type="entry name" value="P-loop_NTPase"/>
</dbReference>
<reference evidence="9 11" key="1">
    <citation type="submission" date="2023-09" db="EMBL/GenBank/DDBJ databases">
        <title>Demequina sp. a novel bacteria isolated from Capsicum annuum.</title>
        <authorList>
            <person name="Humaira Z."/>
            <person name="Lee J."/>
            <person name="Cho D."/>
        </authorList>
    </citation>
    <scope>NUCLEOTIDE SEQUENCE [LARGE SCALE GENOMIC DNA]</scope>
    <source>
        <strain evidence="9 11">OYTSA14</strain>
        <strain evidence="10">PMTSA13</strain>
    </source>
</reference>
<dbReference type="InterPro" id="IPR048466">
    <property type="entry name" value="DNA_pol3_delta-like_C"/>
</dbReference>
<keyword evidence="11" id="KW-1185">Reference proteome</keyword>
<accession>A0AA96JED0</accession>
<dbReference type="InterPro" id="IPR008921">
    <property type="entry name" value="DNA_pol3_clamp-load_cplx_C"/>
</dbReference>
<proteinExistence type="inferred from homology"/>
<dbReference type="SUPFAM" id="SSF48019">
    <property type="entry name" value="post-AAA+ oligomerization domain-like"/>
    <property type="match status" value="1"/>
</dbReference>
<dbReference type="Gene3D" id="3.40.50.300">
    <property type="entry name" value="P-loop containing nucleotide triphosphate hydrolases"/>
    <property type="match status" value="1"/>
</dbReference>
<dbReference type="NCBIfam" id="TIGR01128">
    <property type="entry name" value="holA"/>
    <property type="match status" value="1"/>
</dbReference>
<accession>A0AA96JBE7</accession>
<gene>
    <name evidence="9" type="primary">holA</name>
    <name evidence="9" type="ORF">RN606_04800</name>
    <name evidence="10" type="ORF">RN607_04935</name>
</gene>
<comment type="similarity">
    <text evidence="6">Belongs to the DNA polymerase HolA subunit family.</text>
</comment>
<dbReference type="EMBL" id="CP134880">
    <property type="protein sequence ID" value="WNM28350.1"/>
    <property type="molecule type" value="Genomic_DNA"/>
</dbReference>
<evidence type="ECO:0000256" key="3">
    <source>
        <dbReference type="ARBA" id="ARBA00022695"/>
    </source>
</evidence>
<evidence type="ECO:0000313" key="10">
    <source>
        <dbReference type="EMBL" id="WNM28350.1"/>
    </source>
</evidence>
<dbReference type="PANTHER" id="PTHR34388:SF1">
    <property type="entry name" value="DNA POLYMERASE III SUBUNIT DELTA"/>
    <property type="match status" value="1"/>
</dbReference>
<dbReference type="GO" id="GO:0009360">
    <property type="term" value="C:DNA polymerase III complex"/>
    <property type="evidence" value="ECO:0007669"/>
    <property type="project" value="TreeGrafter"/>
</dbReference>
<evidence type="ECO:0000256" key="4">
    <source>
        <dbReference type="ARBA" id="ARBA00022705"/>
    </source>
</evidence>
<dbReference type="RefSeq" id="WP_313500447.1">
    <property type="nucleotide sequence ID" value="NZ_CP134879.1"/>
</dbReference>
<feature type="domain" description="DNA polymerase III delta subunit-like C-terminal" evidence="8">
    <location>
        <begin position="211"/>
        <end position="319"/>
    </location>
</feature>
<keyword evidence="2 9" id="KW-0808">Transferase</keyword>
<protein>
    <recommendedName>
        <fullName evidence="1">DNA-directed DNA polymerase</fullName>
        <ecNumber evidence="1">2.7.7.7</ecNumber>
    </recommendedName>
</protein>
<dbReference type="PANTHER" id="PTHR34388">
    <property type="entry name" value="DNA POLYMERASE III SUBUNIT DELTA"/>
    <property type="match status" value="1"/>
</dbReference>
<dbReference type="Pfam" id="PF21694">
    <property type="entry name" value="DNA_pol3_delta_C"/>
    <property type="match status" value="1"/>
</dbReference>
<evidence type="ECO:0000256" key="5">
    <source>
        <dbReference type="ARBA" id="ARBA00022932"/>
    </source>
</evidence>
<dbReference type="GO" id="GO:0003677">
    <property type="term" value="F:DNA binding"/>
    <property type="evidence" value="ECO:0007669"/>
    <property type="project" value="InterPro"/>
</dbReference>
<evidence type="ECO:0000256" key="1">
    <source>
        <dbReference type="ARBA" id="ARBA00012417"/>
    </source>
</evidence>
<dbReference type="InterPro" id="IPR005790">
    <property type="entry name" value="DNA_polIII_delta"/>
</dbReference>
<comment type="catalytic activity">
    <reaction evidence="7">
        <text>DNA(n) + a 2'-deoxyribonucleoside 5'-triphosphate = DNA(n+1) + diphosphate</text>
        <dbReference type="Rhea" id="RHEA:22508"/>
        <dbReference type="Rhea" id="RHEA-COMP:17339"/>
        <dbReference type="Rhea" id="RHEA-COMP:17340"/>
        <dbReference type="ChEBI" id="CHEBI:33019"/>
        <dbReference type="ChEBI" id="CHEBI:61560"/>
        <dbReference type="ChEBI" id="CHEBI:173112"/>
        <dbReference type="EC" id="2.7.7.7"/>
    </reaction>
</comment>
<dbReference type="Gene3D" id="1.20.272.10">
    <property type="match status" value="1"/>
</dbReference>
<evidence type="ECO:0000259" key="8">
    <source>
        <dbReference type="Pfam" id="PF21694"/>
    </source>
</evidence>